<dbReference type="SMART" id="SM00796">
    <property type="entry name" value="AHS1"/>
    <property type="match status" value="1"/>
</dbReference>
<evidence type="ECO:0000313" key="5">
    <source>
        <dbReference type="EMBL" id="NLS13387.1"/>
    </source>
</evidence>
<feature type="domain" description="Carboxyltransferase" evidence="4">
    <location>
        <begin position="1"/>
        <end position="200"/>
    </location>
</feature>
<reference evidence="5 6" key="1">
    <citation type="submission" date="2020-04" db="EMBL/GenBank/DDBJ databases">
        <title>Vibrio sp. SM6, a novel species isolated from seawater.</title>
        <authorList>
            <person name="Wang X."/>
        </authorList>
    </citation>
    <scope>NUCLEOTIDE SEQUENCE [LARGE SCALE GENOMIC DNA]</scope>
    <source>
        <strain evidence="5 6">SM6</strain>
    </source>
</reference>
<comment type="caution">
    <text evidence="5">The sequence shown here is derived from an EMBL/GenBank/DDBJ whole genome shotgun (WGS) entry which is preliminary data.</text>
</comment>
<keyword evidence="2 5" id="KW-0378">Hydrolase</keyword>
<gene>
    <name evidence="5" type="ORF">HGP28_10830</name>
</gene>
<dbReference type="Proteomes" id="UP000535589">
    <property type="component" value="Unassembled WGS sequence"/>
</dbReference>
<keyword evidence="6" id="KW-1185">Reference proteome</keyword>
<dbReference type="SUPFAM" id="SSF50891">
    <property type="entry name" value="Cyclophilin-like"/>
    <property type="match status" value="1"/>
</dbReference>
<evidence type="ECO:0000256" key="3">
    <source>
        <dbReference type="ARBA" id="ARBA00022840"/>
    </source>
</evidence>
<dbReference type="SUPFAM" id="SSF160467">
    <property type="entry name" value="PH0987 N-terminal domain-like"/>
    <property type="match status" value="1"/>
</dbReference>
<dbReference type="InterPro" id="IPR003833">
    <property type="entry name" value="CT_C_D"/>
</dbReference>
<dbReference type="GO" id="GO:0005524">
    <property type="term" value="F:ATP binding"/>
    <property type="evidence" value="ECO:0007669"/>
    <property type="project" value="UniProtKB-KW"/>
</dbReference>
<evidence type="ECO:0000256" key="2">
    <source>
        <dbReference type="ARBA" id="ARBA00022801"/>
    </source>
</evidence>
<name>A0A7X8YHI5_9VIBR</name>
<keyword evidence="3" id="KW-0067">ATP-binding</keyword>
<evidence type="ECO:0000256" key="1">
    <source>
        <dbReference type="ARBA" id="ARBA00022741"/>
    </source>
</evidence>
<dbReference type="Gene3D" id="3.30.1360.40">
    <property type="match status" value="1"/>
</dbReference>
<keyword evidence="1" id="KW-0547">Nucleotide-binding</keyword>
<dbReference type="GO" id="GO:0016787">
    <property type="term" value="F:hydrolase activity"/>
    <property type="evidence" value="ECO:0007669"/>
    <property type="project" value="UniProtKB-KW"/>
</dbReference>
<evidence type="ECO:0000259" key="4">
    <source>
        <dbReference type="SMART" id="SM00796"/>
    </source>
</evidence>
<protein>
    <submittedName>
        <fullName evidence="5">Allophanate hydrolase subunit 1</fullName>
    </submittedName>
</protein>
<dbReference type="AlphaFoldDB" id="A0A7X8YHI5"/>
<dbReference type="PANTHER" id="PTHR34698:SF2">
    <property type="entry name" value="5-OXOPROLINASE SUBUNIT B"/>
    <property type="match status" value="1"/>
</dbReference>
<dbReference type="InterPro" id="IPR029000">
    <property type="entry name" value="Cyclophilin-like_dom_sf"/>
</dbReference>
<dbReference type="PANTHER" id="PTHR34698">
    <property type="entry name" value="5-OXOPROLINASE SUBUNIT B"/>
    <property type="match status" value="1"/>
</dbReference>
<dbReference type="Pfam" id="PF02682">
    <property type="entry name" value="CT_C_D"/>
    <property type="match status" value="1"/>
</dbReference>
<accession>A0A7X8YHI5</accession>
<organism evidence="5 6">
    <name type="scientific">Vibrio agarilyticus</name>
    <dbReference type="NCBI Taxonomy" id="2726741"/>
    <lineage>
        <taxon>Bacteria</taxon>
        <taxon>Pseudomonadati</taxon>
        <taxon>Pseudomonadota</taxon>
        <taxon>Gammaproteobacteria</taxon>
        <taxon>Vibrionales</taxon>
        <taxon>Vibrionaceae</taxon>
        <taxon>Vibrio</taxon>
    </lineage>
</organism>
<proteinExistence type="predicted"/>
<dbReference type="Gene3D" id="2.40.100.10">
    <property type="entry name" value="Cyclophilin-like"/>
    <property type="match status" value="1"/>
</dbReference>
<evidence type="ECO:0000313" key="6">
    <source>
        <dbReference type="Proteomes" id="UP000535589"/>
    </source>
</evidence>
<dbReference type="EMBL" id="JABAIK010000009">
    <property type="protein sequence ID" value="NLS13387.1"/>
    <property type="molecule type" value="Genomic_DNA"/>
</dbReference>
<sequence>MMIEPVAECSLMLRFPSTYTSGWVAQLSHVLLQQLHPFLTNATPAYQQILIEYLPFRITEQALINKIETIVQCEQDLQQTAFQPKLFELPVWYSPQTALDLPRFEAKGLSLTDIIKRHSQRTYQISAIGFAPGFAFLSGLDEALFMPRLATPRTRVPQGSVAIADDKTAVYPSESPAGWNIIGRCPSPLFDPEAMPPVPFRIGDEITFVPIDEAEYFAQKSVYDATNSQAKR</sequence>
<dbReference type="InterPro" id="IPR010016">
    <property type="entry name" value="PxpB"/>
</dbReference>